<protein>
    <recommendedName>
        <fullName evidence="3">Endonuclease/exonuclease/phosphatase domain-containing protein</fullName>
    </recommendedName>
</protein>
<evidence type="ECO:0008006" key="3">
    <source>
        <dbReference type="Google" id="ProtNLM"/>
    </source>
</evidence>
<keyword evidence="2" id="KW-1185">Reference proteome</keyword>
<proteinExistence type="predicted"/>
<dbReference type="InterPro" id="IPR036691">
    <property type="entry name" value="Endo/exonu/phosph_ase_sf"/>
</dbReference>
<dbReference type="EMBL" id="JAZDWU010000003">
    <property type="protein sequence ID" value="KAL0009525.1"/>
    <property type="molecule type" value="Genomic_DNA"/>
</dbReference>
<accession>A0AAW2DFV1</accession>
<dbReference type="PANTHER" id="PTHR35218">
    <property type="entry name" value="RNASE H DOMAIN-CONTAINING PROTEIN"/>
    <property type="match status" value="1"/>
</dbReference>
<sequence length="139" mass="15667">MRKTGWNLMEEARLLPPFDGCPTPNHHLIINILVWNCRGSLKPSFQIHVRELCHNHDPAIMIIMETRIGSERASDITSRLPFDGAIHTDTIGLAGGLWILWNSDKVSITQLAKTRQEIHVLVKAHDFSTCSSLNQPLLP</sequence>
<organism evidence="1 2">
    <name type="scientific">Lithocarpus litseifolius</name>
    <dbReference type="NCBI Taxonomy" id="425828"/>
    <lineage>
        <taxon>Eukaryota</taxon>
        <taxon>Viridiplantae</taxon>
        <taxon>Streptophyta</taxon>
        <taxon>Embryophyta</taxon>
        <taxon>Tracheophyta</taxon>
        <taxon>Spermatophyta</taxon>
        <taxon>Magnoliopsida</taxon>
        <taxon>eudicotyledons</taxon>
        <taxon>Gunneridae</taxon>
        <taxon>Pentapetalae</taxon>
        <taxon>rosids</taxon>
        <taxon>fabids</taxon>
        <taxon>Fagales</taxon>
        <taxon>Fagaceae</taxon>
        <taxon>Lithocarpus</taxon>
    </lineage>
</organism>
<dbReference type="PANTHER" id="PTHR35218:SF9">
    <property type="entry name" value="ENDONUCLEASE_EXONUCLEASE_PHOSPHATASE DOMAIN-CONTAINING PROTEIN"/>
    <property type="match status" value="1"/>
</dbReference>
<gene>
    <name evidence="1" type="ORF">SO802_011027</name>
</gene>
<dbReference type="Gene3D" id="3.60.10.10">
    <property type="entry name" value="Endonuclease/exonuclease/phosphatase"/>
    <property type="match status" value="1"/>
</dbReference>
<name>A0AAW2DFV1_9ROSI</name>
<evidence type="ECO:0000313" key="2">
    <source>
        <dbReference type="Proteomes" id="UP001459277"/>
    </source>
</evidence>
<evidence type="ECO:0000313" key="1">
    <source>
        <dbReference type="EMBL" id="KAL0009525.1"/>
    </source>
</evidence>
<reference evidence="1 2" key="1">
    <citation type="submission" date="2024-01" db="EMBL/GenBank/DDBJ databases">
        <title>A telomere-to-telomere, gap-free genome of sweet tea (Lithocarpus litseifolius).</title>
        <authorList>
            <person name="Zhou J."/>
        </authorList>
    </citation>
    <scope>NUCLEOTIDE SEQUENCE [LARGE SCALE GENOMIC DNA]</scope>
    <source>
        <strain evidence="1">Zhou-2022a</strain>
        <tissue evidence="1">Leaf</tissue>
    </source>
</reference>
<dbReference type="Proteomes" id="UP001459277">
    <property type="component" value="Unassembled WGS sequence"/>
</dbReference>
<comment type="caution">
    <text evidence="1">The sequence shown here is derived from an EMBL/GenBank/DDBJ whole genome shotgun (WGS) entry which is preliminary data.</text>
</comment>
<dbReference type="SUPFAM" id="SSF56219">
    <property type="entry name" value="DNase I-like"/>
    <property type="match status" value="1"/>
</dbReference>
<dbReference type="AlphaFoldDB" id="A0AAW2DFV1"/>